<dbReference type="Pfam" id="PF13927">
    <property type="entry name" value="Ig_3"/>
    <property type="match status" value="2"/>
</dbReference>
<dbReference type="PANTHER" id="PTHR11481">
    <property type="entry name" value="IMMUNOGLOBULIN FC RECEPTOR"/>
    <property type="match status" value="1"/>
</dbReference>
<feature type="non-terminal residue" evidence="4">
    <location>
        <position position="309"/>
    </location>
</feature>
<evidence type="ECO:0000313" key="4">
    <source>
        <dbReference type="EMBL" id="KAG2466345.1"/>
    </source>
</evidence>
<sequence length="309" mass="35035">MPGIFSGSGSAAFHGSVDPLCAPIPPYRPVRLPSRGPAEFVILIFLFLTGTTKVTLTLRPERTPVYIGDKVTMECRVEDSITDLTYRFHKVGNGHNYEVKQTTERTYTIESVSQSDSGEYQCDVYRAGYPQVLGLSNRVTLTVHEHPKATLTLRRHRDVVYTGDTVTMDCRIDDSFTVWRYQWYRGNVANRGSPTKDVTGPTYTIQSVTQSDRGPYWCEAQRDDPPHRSRPSNAVSLTVKDTVAMDCSTECNFTGWRYHWYRGNGAYWGSPIKDVTGHTYTIQSVTQSDSGAYWYDTCRDDPPHRSQRN</sequence>
<protein>
    <submittedName>
        <fullName evidence="4">FCRL5 protein</fullName>
    </submittedName>
</protein>
<dbReference type="PANTHER" id="PTHR11481:SF60">
    <property type="entry name" value="IG-LIKE DOMAIN-CONTAINING PROTEIN"/>
    <property type="match status" value="1"/>
</dbReference>
<feature type="non-terminal residue" evidence="4">
    <location>
        <position position="1"/>
    </location>
</feature>
<dbReference type="AlphaFoldDB" id="A0A8X7XF75"/>
<dbReference type="InterPro" id="IPR050488">
    <property type="entry name" value="Ig_Fc_receptor"/>
</dbReference>
<dbReference type="SMART" id="SM00409">
    <property type="entry name" value="IG"/>
    <property type="match status" value="2"/>
</dbReference>
<dbReference type="InterPro" id="IPR013783">
    <property type="entry name" value="Ig-like_fold"/>
</dbReference>
<dbReference type="InterPro" id="IPR003599">
    <property type="entry name" value="Ig_sub"/>
</dbReference>
<organism evidence="4 5">
    <name type="scientific">Polypterus senegalus</name>
    <name type="common">Senegal bichir</name>
    <dbReference type="NCBI Taxonomy" id="55291"/>
    <lineage>
        <taxon>Eukaryota</taxon>
        <taxon>Metazoa</taxon>
        <taxon>Chordata</taxon>
        <taxon>Craniata</taxon>
        <taxon>Vertebrata</taxon>
        <taxon>Euteleostomi</taxon>
        <taxon>Actinopterygii</taxon>
        <taxon>Polypteriformes</taxon>
        <taxon>Polypteridae</taxon>
        <taxon>Polypterus</taxon>
    </lineage>
</organism>
<keyword evidence="1" id="KW-0732">Signal</keyword>
<evidence type="ECO:0000256" key="1">
    <source>
        <dbReference type="ARBA" id="ARBA00022729"/>
    </source>
</evidence>
<keyword evidence="5" id="KW-1185">Reference proteome</keyword>
<evidence type="ECO:0000313" key="5">
    <source>
        <dbReference type="Proteomes" id="UP000886611"/>
    </source>
</evidence>
<dbReference type="Proteomes" id="UP000886611">
    <property type="component" value="Unassembled WGS sequence"/>
</dbReference>
<dbReference type="InterPro" id="IPR036179">
    <property type="entry name" value="Ig-like_dom_sf"/>
</dbReference>
<feature type="domain" description="Ig-like" evidence="3">
    <location>
        <begin position="52"/>
        <end position="142"/>
    </location>
</feature>
<reference evidence="4 5" key="1">
    <citation type="journal article" date="2021" name="Cell">
        <title>Tracing the genetic footprints of vertebrate landing in non-teleost ray-finned fishes.</title>
        <authorList>
            <person name="Bi X."/>
            <person name="Wang K."/>
            <person name="Yang L."/>
            <person name="Pan H."/>
            <person name="Jiang H."/>
            <person name="Wei Q."/>
            <person name="Fang M."/>
            <person name="Yu H."/>
            <person name="Zhu C."/>
            <person name="Cai Y."/>
            <person name="He Y."/>
            <person name="Gan X."/>
            <person name="Zeng H."/>
            <person name="Yu D."/>
            <person name="Zhu Y."/>
            <person name="Jiang H."/>
            <person name="Qiu Q."/>
            <person name="Yang H."/>
            <person name="Zhang Y.E."/>
            <person name="Wang W."/>
            <person name="Zhu M."/>
            <person name="He S."/>
            <person name="Zhang G."/>
        </authorList>
    </citation>
    <scope>NUCLEOTIDE SEQUENCE [LARGE SCALE GENOMIC DNA]</scope>
    <source>
        <strain evidence="4">Bchr_013</strain>
    </source>
</reference>
<dbReference type="PROSITE" id="PS50835">
    <property type="entry name" value="IG_LIKE"/>
    <property type="match status" value="2"/>
</dbReference>
<dbReference type="GO" id="GO:0009897">
    <property type="term" value="C:external side of plasma membrane"/>
    <property type="evidence" value="ECO:0007669"/>
    <property type="project" value="TreeGrafter"/>
</dbReference>
<dbReference type="InterPro" id="IPR007110">
    <property type="entry name" value="Ig-like_dom"/>
</dbReference>
<comment type="caution">
    <text evidence="4">The sequence shown here is derived from an EMBL/GenBank/DDBJ whole genome shotgun (WGS) entry which is preliminary data.</text>
</comment>
<name>A0A8X7XF75_POLSE</name>
<dbReference type="GO" id="GO:0004888">
    <property type="term" value="F:transmembrane signaling receptor activity"/>
    <property type="evidence" value="ECO:0007669"/>
    <property type="project" value="TreeGrafter"/>
</dbReference>
<proteinExistence type="predicted"/>
<dbReference type="GO" id="GO:0007166">
    <property type="term" value="P:cell surface receptor signaling pathway"/>
    <property type="evidence" value="ECO:0007669"/>
    <property type="project" value="TreeGrafter"/>
</dbReference>
<keyword evidence="2" id="KW-1015">Disulfide bond</keyword>
<accession>A0A8X7XF75</accession>
<evidence type="ECO:0000259" key="3">
    <source>
        <dbReference type="PROSITE" id="PS50835"/>
    </source>
</evidence>
<evidence type="ECO:0000256" key="2">
    <source>
        <dbReference type="ARBA" id="ARBA00023157"/>
    </source>
</evidence>
<gene>
    <name evidence="4" type="primary">Fcrl5_4</name>
    <name evidence="4" type="ORF">GTO96_0006654</name>
</gene>
<dbReference type="GO" id="GO:0006955">
    <property type="term" value="P:immune response"/>
    <property type="evidence" value="ECO:0007669"/>
    <property type="project" value="TreeGrafter"/>
</dbReference>
<dbReference type="Gene3D" id="2.60.40.10">
    <property type="entry name" value="Immunoglobulins"/>
    <property type="match status" value="3"/>
</dbReference>
<dbReference type="EMBL" id="JAATIS010001267">
    <property type="protein sequence ID" value="KAG2466345.1"/>
    <property type="molecule type" value="Genomic_DNA"/>
</dbReference>
<dbReference type="SUPFAM" id="SSF48726">
    <property type="entry name" value="Immunoglobulin"/>
    <property type="match status" value="3"/>
</dbReference>
<feature type="domain" description="Ig-like" evidence="3">
    <location>
        <begin position="147"/>
        <end position="238"/>
    </location>
</feature>